<keyword evidence="4" id="KW-1185">Reference proteome</keyword>
<gene>
    <name evidence="5 6 7" type="primary">LOC104585952</name>
</gene>
<evidence type="ECO:0000256" key="1">
    <source>
        <dbReference type="ARBA" id="ARBA00007692"/>
    </source>
</evidence>
<sequence>MFLLLCARRLNQVRSAGDFTNHIHLDFIQNPFLKRFSTSIDGRSFTVSYLINSCGLSKEAAVSASKWVQFESSDKPDSVLSFLRSYEFTDTQISRIIRNRPMLLILDLEKILKPKFAFLYSVGFSPPDLAKIICSDSSILTFSLKNQIMPSFEYLKGIVHTNDNVVTVLKRLKWAFRSCHWKHMDHNIATLRDYGVPERFILSVIRSQPQSLTRPPDLFNKSVKEIKDLGFDPSKSVFARTVSIITLNKKSTIERKLDIFKKFGCSEREIISMIKKHPFCLVLSEKKILRGMDFLMNKMGLEPSFIANNPILICFSLEKRIIPWYSVIQVLLSKGLINKDINVVQALRLSTRGFMEKFVIRYQKEIPQLMKIYEGEMDCLELINRSEEMDN</sequence>
<evidence type="ECO:0000313" key="4">
    <source>
        <dbReference type="Proteomes" id="UP000189703"/>
    </source>
</evidence>
<dbReference type="Pfam" id="PF02536">
    <property type="entry name" value="mTERF"/>
    <property type="match status" value="2"/>
</dbReference>
<dbReference type="GO" id="GO:0009658">
    <property type="term" value="P:chloroplast organization"/>
    <property type="evidence" value="ECO:0000318"/>
    <property type="project" value="GO_Central"/>
</dbReference>
<dbReference type="Gene3D" id="1.25.70.10">
    <property type="entry name" value="Transcription termination factor 3, mitochondrial"/>
    <property type="match status" value="1"/>
</dbReference>
<dbReference type="eggNOG" id="KOG1267">
    <property type="taxonomic scope" value="Eukaryota"/>
</dbReference>
<dbReference type="InterPro" id="IPR038538">
    <property type="entry name" value="MTERF_sf"/>
</dbReference>
<dbReference type="OMA" id="SMEANIA"/>
<comment type="similarity">
    <text evidence="1">Belongs to the mTERF family.</text>
</comment>
<proteinExistence type="inferred from homology"/>
<dbReference type="FunFam" id="1.25.70.10:FF:000001">
    <property type="entry name" value="Mitochondrial transcription termination factor-like"/>
    <property type="match status" value="1"/>
</dbReference>
<dbReference type="GO" id="GO:0003676">
    <property type="term" value="F:nucleic acid binding"/>
    <property type="evidence" value="ECO:0007669"/>
    <property type="project" value="InterPro"/>
</dbReference>
<dbReference type="PANTHER" id="PTHR13068:SF166">
    <property type="entry name" value="TRANSCRIPTION TERMINATION FACTOR MTERF15, MITOCHONDRIAL-LIKE"/>
    <property type="match status" value="1"/>
</dbReference>
<evidence type="ECO:0000256" key="3">
    <source>
        <dbReference type="ARBA" id="ARBA00022946"/>
    </source>
</evidence>
<keyword evidence="3" id="KW-0809">Transit peptide</keyword>
<dbReference type="GO" id="GO:0009507">
    <property type="term" value="C:chloroplast"/>
    <property type="evidence" value="ECO:0000318"/>
    <property type="project" value="GO_Central"/>
</dbReference>
<dbReference type="SMART" id="SM00733">
    <property type="entry name" value="Mterf"/>
    <property type="match status" value="6"/>
</dbReference>
<dbReference type="OrthoDB" id="637682at2759"/>
<dbReference type="RefSeq" id="XP_010241312.1">
    <property type="nucleotide sequence ID" value="XM_010243010.1"/>
</dbReference>
<dbReference type="KEGG" id="nnu:104585952"/>
<name>A0A1U7YN41_NELNU</name>
<dbReference type="PANTHER" id="PTHR13068">
    <property type="entry name" value="CGI-12 PROTEIN-RELATED"/>
    <property type="match status" value="1"/>
</dbReference>
<evidence type="ECO:0000313" key="5">
    <source>
        <dbReference type="RefSeq" id="XP_010241312.1"/>
    </source>
</evidence>
<keyword evidence="2" id="KW-0804">Transcription</keyword>
<dbReference type="RefSeq" id="XP_019056151.1">
    <property type="nucleotide sequence ID" value="XM_019200606.1"/>
</dbReference>
<evidence type="ECO:0000256" key="2">
    <source>
        <dbReference type="ARBA" id="ARBA00022472"/>
    </source>
</evidence>
<protein>
    <submittedName>
        <fullName evidence="5 6">Transcription termination factor MTERF15, mitochondrial-like</fullName>
    </submittedName>
</protein>
<dbReference type="AlphaFoldDB" id="A0A1U7YN41"/>
<organism evidence="4 5">
    <name type="scientific">Nelumbo nucifera</name>
    <name type="common">Sacred lotus</name>
    <dbReference type="NCBI Taxonomy" id="4432"/>
    <lineage>
        <taxon>Eukaryota</taxon>
        <taxon>Viridiplantae</taxon>
        <taxon>Streptophyta</taxon>
        <taxon>Embryophyta</taxon>
        <taxon>Tracheophyta</taxon>
        <taxon>Spermatophyta</taxon>
        <taxon>Magnoliopsida</taxon>
        <taxon>Proteales</taxon>
        <taxon>Nelumbonaceae</taxon>
        <taxon>Nelumbo</taxon>
    </lineage>
</organism>
<dbReference type="GO" id="GO:0006353">
    <property type="term" value="P:DNA-templated transcription termination"/>
    <property type="evidence" value="ECO:0007669"/>
    <property type="project" value="UniProtKB-KW"/>
</dbReference>
<dbReference type="InterPro" id="IPR003690">
    <property type="entry name" value="MTERF"/>
</dbReference>
<reference evidence="5 6" key="1">
    <citation type="submission" date="2025-04" db="UniProtKB">
        <authorList>
            <consortium name="RefSeq"/>
        </authorList>
    </citation>
    <scope>IDENTIFICATION</scope>
</reference>
<keyword evidence="2" id="KW-0806">Transcription termination</keyword>
<dbReference type="RefSeq" id="XP_019056152.1">
    <property type="nucleotide sequence ID" value="XM_019200607.1"/>
</dbReference>
<keyword evidence="2" id="KW-0805">Transcription regulation</keyword>
<evidence type="ECO:0000313" key="7">
    <source>
        <dbReference type="RefSeq" id="XP_019056152.1"/>
    </source>
</evidence>
<evidence type="ECO:0000313" key="6">
    <source>
        <dbReference type="RefSeq" id="XP_019056151.1"/>
    </source>
</evidence>
<accession>A0A1U7YN41</accession>
<dbReference type="Proteomes" id="UP000189703">
    <property type="component" value="Unplaced"/>
</dbReference>
<dbReference type="GeneID" id="104585952"/>